<gene>
    <name evidence="2" type="ORF">CBF29_07640</name>
</gene>
<dbReference type="Proteomes" id="UP000287605">
    <property type="component" value="Unassembled WGS sequence"/>
</dbReference>
<dbReference type="OrthoDB" id="2339554at2"/>
<evidence type="ECO:0000313" key="3">
    <source>
        <dbReference type="Proteomes" id="UP000287605"/>
    </source>
</evidence>
<evidence type="ECO:0000256" key="1">
    <source>
        <dbReference type="SAM" id="Coils"/>
    </source>
</evidence>
<feature type="coiled-coil region" evidence="1">
    <location>
        <begin position="1"/>
        <end position="28"/>
    </location>
</feature>
<reference evidence="2 3" key="1">
    <citation type="submission" date="2017-05" db="EMBL/GenBank/DDBJ databases">
        <title>Vagococcus spp. assemblies.</title>
        <authorList>
            <person name="Gulvik C.A."/>
        </authorList>
    </citation>
    <scope>NUCLEOTIDE SEQUENCE [LARGE SCALE GENOMIC DNA]</scope>
    <source>
        <strain evidence="2 3">CCUG 51432</strain>
    </source>
</reference>
<comment type="caution">
    <text evidence="2">The sequence shown here is derived from an EMBL/GenBank/DDBJ whole genome shotgun (WGS) entry which is preliminary data.</text>
</comment>
<sequence length="182" mass="21164">MQEYEEKIQEAQEALKQADTELLAAEAEVDVDKYNKAKNNIWSAKHAKELYLKQQAKLKQEQLVTKEEYNQLLTEITQIADASHEEQNERAVALISELREISEESIQTSNQANELMHLLQRKVYKEPEGKIPLGDGTTTWSSDKNYRYQETVHGFYNLTIKGTEFSKRAGEEPEQPRMRFLK</sequence>
<keyword evidence="3" id="KW-1185">Reference proteome</keyword>
<organism evidence="2 3">
    <name type="scientific">Vagococcus elongatus</name>
    <dbReference type="NCBI Taxonomy" id="180344"/>
    <lineage>
        <taxon>Bacteria</taxon>
        <taxon>Bacillati</taxon>
        <taxon>Bacillota</taxon>
        <taxon>Bacilli</taxon>
        <taxon>Lactobacillales</taxon>
        <taxon>Enterococcaceae</taxon>
        <taxon>Vagococcus</taxon>
    </lineage>
</organism>
<protein>
    <submittedName>
        <fullName evidence="2">Uncharacterized protein</fullName>
    </submittedName>
</protein>
<accession>A0A430AU91</accession>
<dbReference type="EMBL" id="NGKA01000010">
    <property type="protein sequence ID" value="RSU11620.1"/>
    <property type="molecule type" value="Genomic_DNA"/>
</dbReference>
<evidence type="ECO:0000313" key="2">
    <source>
        <dbReference type="EMBL" id="RSU11620.1"/>
    </source>
</evidence>
<name>A0A430AU91_9ENTE</name>
<dbReference type="AlphaFoldDB" id="A0A430AU91"/>
<proteinExistence type="predicted"/>
<keyword evidence="1" id="KW-0175">Coiled coil</keyword>